<keyword evidence="3" id="KW-0336">GPI-anchor</keyword>
<feature type="compositionally biased region" description="Low complexity" evidence="9">
    <location>
        <begin position="85"/>
        <end position="101"/>
    </location>
</feature>
<keyword evidence="10" id="KW-1133">Transmembrane helix</keyword>
<keyword evidence="5 10" id="KW-0472">Membrane</keyword>
<dbReference type="GO" id="GO:0009506">
    <property type="term" value="C:plasmodesma"/>
    <property type="evidence" value="ECO:0007669"/>
    <property type="project" value="UniProtKB-ARBA"/>
</dbReference>
<evidence type="ECO:0000256" key="3">
    <source>
        <dbReference type="ARBA" id="ARBA00022622"/>
    </source>
</evidence>
<dbReference type="PANTHER" id="PTHR31044:SF118">
    <property type="entry name" value="MAJOR POLLEN ALLERGEN OLE E 10-LIKE"/>
    <property type="match status" value="1"/>
</dbReference>
<evidence type="ECO:0000256" key="1">
    <source>
        <dbReference type="ARBA" id="ARBA00004609"/>
    </source>
</evidence>
<dbReference type="SMART" id="SM00768">
    <property type="entry name" value="X8"/>
    <property type="match status" value="1"/>
</dbReference>
<evidence type="ECO:0000256" key="10">
    <source>
        <dbReference type="SAM" id="Phobius"/>
    </source>
</evidence>
<evidence type="ECO:0000256" key="6">
    <source>
        <dbReference type="ARBA" id="ARBA00023157"/>
    </source>
</evidence>
<keyword evidence="7" id="KW-0325">Glycoprotein</keyword>
<gene>
    <name evidence="12" type="ORF">RIF29_14544</name>
</gene>
<comment type="subcellular location">
    <subcellularLocation>
        <location evidence="1">Cell membrane</location>
        <topology evidence="1">Lipid-anchor</topology>
        <topology evidence="1">GPI-anchor</topology>
    </subcellularLocation>
</comment>
<reference evidence="12 13" key="1">
    <citation type="submission" date="2024-01" db="EMBL/GenBank/DDBJ databases">
        <title>The genomes of 5 underutilized Papilionoideae crops provide insights into root nodulation and disease resistanc.</title>
        <authorList>
            <person name="Yuan L."/>
        </authorList>
    </citation>
    <scope>NUCLEOTIDE SEQUENCE [LARGE SCALE GENOMIC DNA]</scope>
    <source>
        <strain evidence="12">ZHUSHIDOU_FW_LH</strain>
        <tissue evidence="12">Leaf</tissue>
    </source>
</reference>
<name>A0AAN9FHZ3_CROPI</name>
<dbReference type="InterPro" id="IPR012946">
    <property type="entry name" value="X8"/>
</dbReference>
<evidence type="ECO:0000256" key="9">
    <source>
        <dbReference type="SAM" id="MobiDB-lite"/>
    </source>
</evidence>
<dbReference type="AlphaFoldDB" id="A0AAN9FHZ3"/>
<dbReference type="Pfam" id="PF07983">
    <property type="entry name" value="X8"/>
    <property type="match status" value="1"/>
</dbReference>
<evidence type="ECO:0000256" key="4">
    <source>
        <dbReference type="ARBA" id="ARBA00022729"/>
    </source>
</evidence>
<keyword evidence="4" id="KW-0732">Signal</keyword>
<dbReference type="Gene3D" id="1.20.58.1040">
    <property type="match status" value="1"/>
</dbReference>
<dbReference type="PANTHER" id="PTHR31044">
    <property type="entry name" value="BETA-1,3 GLUCANASE"/>
    <property type="match status" value="1"/>
</dbReference>
<feature type="domain" description="X8" evidence="11">
    <location>
        <begin position="194"/>
        <end position="275"/>
    </location>
</feature>
<keyword evidence="8" id="KW-0449">Lipoprotein</keyword>
<evidence type="ECO:0000256" key="2">
    <source>
        <dbReference type="ARBA" id="ARBA00022475"/>
    </source>
</evidence>
<keyword evidence="10" id="KW-0812">Transmembrane</keyword>
<evidence type="ECO:0000256" key="8">
    <source>
        <dbReference type="ARBA" id="ARBA00023288"/>
    </source>
</evidence>
<comment type="caution">
    <text evidence="12">The sequence shown here is derived from an EMBL/GenBank/DDBJ whole genome shotgun (WGS) entry which is preliminary data.</text>
</comment>
<dbReference type="EMBL" id="JAYWIO010000003">
    <property type="protein sequence ID" value="KAK7273493.1"/>
    <property type="molecule type" value="Genomic_DNA"/>
</dbReference>
<feature type="compositionally biased region" description="Pro residues" evidence="9">
    <location>
        <begin position="151"/>
        <end position="165"/>
    </location>
</feature>
<keyword evidence="2" id="KW-1003">Cell membrane</keyword>
<dbReference type="Proteomes" id="UP001372338">
    <property type="component" value="Unassembled WGS sequence"/>
</dbReference>
<accession>A0AAN9FHZ3</accession>
<protein>
    <recommendedName>
        <fullName evidence="11">X8 domain-containing protein</fullName>
    </recommendedName>
</protein>
<dbReference type="GO" id="GO:0005886">
    <property type="term" value="C:plasma membrane"/>
    <property type="evidence" value="ECO:0007669"/>
    <property type="project" value="UniProtKB-SubCell"/>
</dbReference>
<dbReference type="FunFam" id="1.20.58.1040:FF:000001">
    <property type="entry name" value="Glucan endo-1,3-beta-glucosidase 4"/>
    <property type="match status" value="1"/>
</dbReference>
<organism evidence="12 13">
    <name type="scientific">Crotalaria pallida</name>
    <name type="common">Smooth rattlebox</name>
    <name type="synonym">Crotalaria striata</name>
    <dbReference type="NCBI Taxonomy" id="3830"/>
    <lineage>
        <taxon>Eukaryota</taxon>
        <taxon>Viridiplantae</taxon>
        <taxon>Streptophyta</taxon>
        <taxon>Embryophyta</taxon>
        <taxon>Tracheophyta</taxon>
        <taxon>Spermatophyta</taxon>
        <taxon>Magnoliopsida</taxon>
        <taxon>eudicotyledons</taxon>
        <taxon>Gunneridae</taxon>
        <taxon>Pentapetalae</taxon>
        <taxon>rosids</taxon>
        <taxon>fabids</taxon>
        <taxon>Fabales</taxon>
        <taxon>Fabaceae</taxon>
        <taxon>Papilionoideae</taxon>
        <taxon>50 kb inversion clade</taxon>
        <taxon>genistoids sensu lato</taxon>
        <taxon>core genistoids</taxon>
        <taxon>Crotalarieae</taxon>
        <taxon>Crotalaria</taxon>
    </lineage>
</organism>
<evidence type="ECO:0000313" key="13">
    <source>
        <dbReference type="Proteomes" id="UP001372338"/>
    </source>
</evidence>
<keyword evidence="6" id="KW-1015">Disulfide bond</keyword>
<sequence length="276" mass="29464">MNSGAYVLRVSIAILCILVLASTLFSVSDAKKHGRALEGRKISRSSFIKSWKKLKSVNRLNKYSSMEYSNFDSYGSPSSLPLSPFNSLAPQPTPQTSSPASLYPPYPSLTPPSSQVLSPVPSPPHNIFGPPNSNNIVSPPPPPNYVSSPPKHAPNPPKSSVPSPPQVYLPPVVYPPPPSSSSSPHHNRRPEYAVWCVAKPTVPDPIVQAAMDYACGSGADCKSIQPNGSCYQPNTLLAHASYAFNSYWQNTKSGGGTCDFGGTAMLVTVDPSKQSL</sequence>
<evidence type="ECO:0000259" key="11">
    <source>
        <dbReference type="SMART" id="SM00768"/>
    </source>
</evidence>
<proteinExistence type="predicted"/>
<evidence type="ECO:0000256" key="7">
    <source>
        <dbReference type="ARBA" id="ARBA00023180"/>
    </source>
</evidence>
<feature type="region of interest" description="Disordered" evidence="9">
    <location>
        <begin position="85"/>
        <end position="165"/>
    </location>
</feature>
<evidence type="ECO:0000256" key="5">
    <source>
        <dbReference type="ARBA" id="ARBA00023136"/>
    </source>
</evidence>
<feature type="transmembrane region" description="Helical" evidence="10">
    <location>
        <begin position="6"/>
        <end position="27"/>
    </location>
</feature>
<keyword evidence="13" id="KW-1185">Reference proteome</keyword>
<evidence type="ECO:0000313" key="12">
    <source>
        <dbReference type="EMBL" id="KAK7273493.1"/>
    </source>
</evidence>
<dbReference type="InterPro" id="IPR044788">
    <property type="entry name" value="X8_dom_prot"/>
</dbReference>
<dbReference type="GO" id="GO:0098552">
    <property type="term" value="C:side of membrane"/>
    <property type="evidence" value="ECO:0007669"/>
    <property type="project" value="UniProtKB-KW"/>
</dbReference>